<dbReference type="Pfam" id="PF07705">
    <property type="entry name" value="CARDB"/>
    <property type="match status" value="1"/>
</dbReference>
<protein>
    <submittedName>
        <fullName evidence="3">Phosphoesterase</fullName>
    </submittedName>
</protein>
<feature type="compositionally biased region" description="Low complexity" evidence="1">
    <location>
        <begin position="70"/>
        <end position="94"/>
    </location>
</feature>
<dbReference type="EMBL" id="SFAZ01000264">
    <property type="protein sequence ID" value="TRU69479.1"/>
    <property type="molecule type" value="Genomic_DNA"/>
</dbReference>
<gene>
    <name evidence="3" type="ORF">EWV77_18565</name>
</gene>
<name>A0A552HE65_MICVR</name>
<dbReference type="AlphaFoldDB" id="A0A552HE65"/>
<feature type="domain" description="CARDB" evidence="2">
    <location>
        <begin position="99"/>
        <end position="214"/>
    </location>
</feature>
<evidence type="ECO:0000313" key="3">
    <source>
        <dbReference type="EMBL" id="TRU69479.1"/>
    </source>
</evidence>
<reference evidence="3 4" key="1">
    <citation type="submission" date="2019-01" db="EMBL/GenBank/DDBJ databases">
        <title>Coherence of Microcystis species and biogeography revealed through population genomics.</title>
        <authorList>
            <person name="Perez-Carrascal O.M."/>
            <person name="Terrat Y."/>
            <person name="Giani A."/>
            <person name="Fortin N."/>
            <person name="Tromas N."/>
            <person name="Shapiro B.J."/>
        </authorList>
    </citation>
    <scope>NUCLEOTIDE SEQUENCE [LARGE SCALE GENOMIC DNA]</scope>
    <source>
        <strain evidence="3">Mv_BB_P_19951000_S68D</strain>
    </source>
</reference>
<accession>A0A552HE65</accession>
<dbReference type="Gene3D" id="2.60.40.10">
    <property type="entry name" value="Immunoglobulins"/>
    <property type="match status" value="1"/>
</dbReference>
<feature type="non-terminal residue" evidence="3">
    <location>
        <position position="239"/>
    </location>
</feature>
<dbReference type="Proteomes" id="UP000320674">
    <property type="component" value="Unassembled WGS sequence"/>
</dbReference>
<feature type="region of interest" description="Disordered" evidence="1">
    <location>
        <begin position="65"/>
        <end position="94"/>
    </location>
</feature>
<feature type="region of interest" description="Disordered" evidence="1">
    <location>
        <begin position="1"/>
        <end position="20"/>
    </location>
</feature>
<dbReference type="InterPro" id="IPR011635">
    <property type="entry name" value="CARDB"/>
</dbReference>
<organism evidence="3 4">
    <name type="scientific">Microcystis viridis Mv_BB_P_19951000_S68D</name>
    <dbReference type="NCBI Taxonomy" id="2486270"/>
    <lineage>
        <taxon>Bacteria</taxon>
        <taxon>Bacillati</taxon>
        <taxon>Cyanobacteriota</taxon>
        <taxon>Cyanophyceae</taxon>
        <taxon>Oscillatoriophycideae</taxon>
        <taxon>Chroococcales</taxon>
        <taxon>Microcystaceae</taxon>
        <taxon>Microcystis</taxon>
    </lineage>
</organism>
<proteinExistence type="predicted"/>
<sequence length="239" mass="24652">MASTTMVTTPKSSSQNTLDNQKIDDLLKTALGGKKLNQLSAQELNELLDKVDFLGAIGLDTGGKKIPKKSSSTSTRTSTLTSTSASTLTSSSTSTVSLPDLVGSFGTINLPTTVDFGATGSAQVIVTNQGQALASGPSTVNLYISTDGEIDSNDALLTSVSTNLNLSAGQSVTLNLTYNNNTSVIAPGAYFLIAQVDGNNQIAEQLETNNVTSKLVSGRNTNAVIDWNATALNAVQAEG</sequence>
<dbReference type="InterPro" id="IPR013783">
    <property type="entry name" value="Ig-like_fold"/>
</dbReference>
<evidence type="ECO:0000256" key="1">
    <source>
        <dbReference type="SAM" id="MobiDB-lite"/>
    </source>
</evidence>
<evidence type="ECO:0000259" key="2">
    <source>
        <dbReference type="Pfam" id="PF07705"/>
    </source>
</evidence>
<comment type="caution">
    <text evidence="3">The sequence shown here is derived from an EMBL/GenBank/DDBJ whole genome shotgun (WGS) entry which is preliminary data.</text>
</comment>
<evidence type="ECO:0000313" key="4">
    <source>
        <dbReference type="Proteomes" id="UP000320674"/>
    </source>
</evidence>